<protein>
    <submittedName>
        <fullName evidence="3">Uncharacterized protein</fullName>
    </submittedName>
</protein>
<dbReference type="EnsemblMetazoa" id="GPPI030820-RA">
    <property type="protein sequence ID" value="GPPI030820-PA"/>
    <property type="gene ID" value="GPPI030820"/>
</dbReference>
<dbReference type="InterPro" id="IPR036291">
    <property type="entry name" value="NAD(P)-bd_dom_sf"/>
</dbReference>
<dbReference type="PANTHER" id="PTHR45024">
    <property type="entry name" value="DEHYDROGENASES, SHORT CHAIN"/>
    <property type="match status" value="1"/>
</dbReference>
<reference evidence="4" key="1">
    <citation type="submission" date="2015-01" db="EMBL/GenBank/DDBJ databases">
        <authorList>
            <person name="Aksoy S."/>
            <person name="Warren W."/>
            <person name="Wilson R.K."/>
        </authorList>
    </citation>
    <scope>NUCLEOTIDE SEQUENCE [LARGE SCALE GENOMIC DNA]</scope>
    <source>
        <strain evidence="4">IAEA</strain>
    </source>
</reference>
<sequence>MSSEQIRYNGRVAIVTGDGAGFGCEYALLLAEREAKVFVNDSGGTNSNESASTRAANFVVNEIKLTGEIAVADHNSMVDRAKIVETAIKNFGCVDIAINNAGISRDRSIPKISERDWDFVHHVRLKGTFKDTLAAWLHMKKQNYGRIFITSSDSGMYGNFGQASCSAPKMVLIRSVNTVAIEEEKYNIHCNVIIHPAANRLTQDILII</sequence>
<dbReference type="InterPro" id="IPR002347">
    <property type="entry name" value="SDR_fam"/>
</dbReference>
<dbReference type="InterPro" id="IPR051687">
    <property type="entry name" value="Peroxisomal_Beta-Oxidation"/>
</dbReference>
<proteinExistence type="inferred from homology"/>
<organism evidence="3 4">
    <name type="scientific">Glossina palpalis gambiensis</name>
    <dbReference type="NCBI Taxonomy" id="67801"/>
    <lineage>
        <taxon>Eukaryota</taxon>
        <taxon>Metazoa</taxon>
        <taxon>Ecdysozoa</taxon>
        <taxon>Arthropoda</taxon>
        <taxon>Hexapoda</taxon>
        <taxon>Insecta</taxon>
        <taxon>Pterygota</taxon>
        <taxon>Neoptera</taxon>
        <taxon>Endopterygota</taxon>
        <taxon>Diptera</taxon>
        <taxon>Brachycera</taxon>
        <taxon>Muscomorpha</taxon>
        <taxon>Hippoboscoidea</taxon>
        <taxon>Glossinidae</taxon>
        <taxon>Glossina</taxon>
    </lineage>
</organism>
<dbReference type="STRING" id="67801.A0A1B0BI25"/>
<keyword evidence="2" id="KW-0560">Oxidoreductase</keyword>
<dbReference type="GO" id="GO:0016491">
    <property type="term" value="F:oxidoreductase activity"/>
    <property type="evidence" value="ECO:0007669"/>
    <property type="project" value="UniProtKB-KW"/>
</dbReference>
<reference evidence="3" key="2">
    <citation type="submission" date="2020-05" db="UniProtKB">
        <authorList>
            <consortium name="EnsemblMetazoa"/>
        </authorList>
    </citation>
    <scope>IDENTIFICATION</scope>
    <source>
        <strain evidence="3">IAEA</strain>
    </source>
</reference>
<dbReference type="VEuPathDB" id="VectorBase:GPPI030820"/>
<comment type="similarity">
    <text evidence="1">Belongs to the short-chain dehydrogenases/reductases (SDR) family.</text>
</comment>
<dbReference type="Pfam" id="PF00106">
    <property type="entry name" value="adh_short"/>
    <property type="match status" value="1"/>
</dbReference>
<dbReference type="Gene3D" id="3.40.50.720">
    <property type="entry name" value="NAD(P)-binding Rossmann-like Domain"/>
    <property type="match status" value="1"/>
</dbReference>
<evidence type="ECO:0000256" key="1">
    <source>
        <dbReference type="ARBA" id="ARBA00006484"/>
    </source>
</evidence>
<keyword evidence="4" id="KW-1185">Reference proteome</keyword>
<evidence type="ECO:0000256" key="2">
    <source>
        <dbReference type="ARBA" id="ARBA00023002"/>
    </source>
</evidence>
<dbReference type="EMBL" id="JXJN01014746">
    <property type="status" value="NOT_ANNOTATED_CDS"/>
    <property type="molecule type" value="Genomic_DNA"/>
</dbReference>
<evidence type="ECO:0000313" key="3">
    <source>
        <dbReference type="EnsemblMetazoa" id="GPPI030820-PA"/>
    </source>
</evidence>
<dbReference type="SUPFAM" id="SSF51735">
    <property type="entry name" value="NAD(P)-binding Rossmann-fold domains"/>
    <property type="match status" value="1"/>
</dbReference>
<dbReference type="AlphaFoldDB" id="A0A1B0BI25"/>
<dbReference type="PANTHER" id="PTHR45024:SF2">
    <property type="entry name" value="SCP2 DOMAIN-CONTAINING PROTEIN"/>
    <property type="match status" value="1"/>
</dbReference>
<accession>A0A1B0BI25</accession>
<name>A0A1B0BI25_9MUSC</name>
<dbReference type="PRINTS" id="PR00081">
    <property type="entry name" value="GDHRDH"/>
</dbReference>
<evidence type="ECO:0000313" key="4">
    <source>
        <dbReference type="Proteomes" id="UP000092460"/>
    </source>
</evidence>
<dbReference type="Proteomes" id="UP000092460">
    <property type="component" value="Unassembled WGS sequence"/>
</dbReference>